<dbReference type="GO" id="GO:0022625">
    <property type="term" value="C:cytosolic large ribosomal subunit"/>
    <property type="evidence" value="ECO:0007669"/>
    <property type="project" value="TreeGrafter"/>
</dbReference>
<dbReference type="Pfam" id="PF01655">
    <property type="entry name" value="Ribosomal_L32e"/>
    <property type="match status" value="1"/>
</dbReference>
<keyword evidence="2" id="KW-0689">Ribosomal protein</keyword>
<evidence type="ECO:0000256" key="4">
    <source>
        <dbReference type="SAM" id="MobiDB-lite"/>
    </source>
</evidence>
<name>K0SD22_THAOC</name>
<dbReference type="GO" id="GO:0003735">
    <property type="term" value="F:structural constituent of ribosome"/>
    <property type="evidence" value="ECO:0007669"/>
    <property type="project" value="InterPro"/>
</dbReference>
<dbReference type="InterPro" id="IPR036351">
    <property type="entry name" value="Ribosomal_eL32_sf"/>
</dbReference>
<feature type="region of interest" description="Disordered" evidence="4">
    <location>
        <begin position="1"/>
        <end position="36"/>
    </location>
</feature>
<dbReference type="CDD" id="cd00513">
    <property type="entry name" value="Ribosomal_L32_L32e"/>
    <property type="match status" value="1"/>
</dbReference>
<evidence type="ECO:0000256" key="2">
    <source>
        <dbReference type="ARBA" id="ARBA00022980"/>
    </source>
</evidence>
<dbReference type="PROSITE" id="PS00580">
    <property type="entry name" value="RIBOSOMAL_L32E"/>
    <property type="match status" value="1"/>
</dbReference>
<accession>K0SD22</accession>
<dbReference type="Proteomes" id="UP000266841">
    <property type="component" value="Unassembled WGS sequence"/>
</dbReference>
<evidence type="ECO:0000313" key="6">
    <source>
        <dbReference type="Proteomes" id="UP000266841"/>
    </source>
</evidence>
<comment type="caution">
    <text evidence="5">The sequence shown here is derived from an EMBL/GenBank/DDBJ whole genome shotgun (WGS) entry which is preliminary data.</text>
</comment>
<dbReference type="SMART" id="SM01393">
    <property type="entry name" value="Ribosomal_L32e"/>
    <property type="match status" value="1"/>
</dbReference>
<dbReference type="SUPFAM" id="SSF52042">
    <property type="entry name" value="Ribosomal protein L32e"/>
    <property type="match status" value="1"/>
</dbReference>
<evidence type="ECO:0000256" key="1">
    <source>
        <dbReference type="ARBA" id="ARBA00008431"/>
    </source>
</evidence>
<dbReference type="eggNOG" id="KOG0878">
    <property type="taxonomic scope" value="Eukaryota"/>
</dbReference>
<proteinExistence type="inferred from homology"/>
<dbReference type="InterPro" id="IPR018263">
    <property type="entry name" value="Ribosomal_eL32_CS"/>
</dbReference>
<dbReference type="AlphaFoldDB" id="K0SD22"/>
<evidence type="ECO:0000313" key="5">
    <source>
        <dbReference type="EMBL" id="EJK58851.1"/>
    </source>
</evidence>
<protein>
    <recommendedName>
        <fullName evidence="7">60S ribosomal protein L32</fullName>
    </recommendedName>
</protein>
<keyword evidence="3" id="KW-0687">Ribonucleoprotein</keyword>
<dbReference type="EMBL" id="AGNL01024091">
    <property type="protein sequence ID" value="EJK58851.1"/>
    <property type="molecule type" value="Genomic_DNA"/>
</dbReference>
<dbReference type="PANTHER" id="PTHR23413:SF1">
    <property type="entry name" value="RIBOSOMAL PROTEIN L32"/>
    <property type="match status" value="1"/>
</dbReference>
<evidence type="ECO:0000256" key="3">
    <source>
        <dbReference type="ARBA" id="ARBA00023274"/>
    </source>
</evidence>
<dbReference type="GO" id="GO:0006412">
    <property type="term" value="P:translation"/>
    <property type="evidence" value="ECO:0007669"/>
    <property type="project" value="InterPro"/>
</dbReference>
<gene>
    <name evidence="5" type="ORF">THAOC_20986</name>
</gene>
<keyword evidence="6" id="KW-1185">Reference proteome</keyword>
<sequence>MQTSSSWSDRISFSNATNRPSQSEVGEAGMEVSRKQRKLCATHRRYEDPKPWSLGDGGEKDTEEIPDIWYPSLVGRKLPIFWEATMAGVQPLSKKTCVKKRTKKFARHQSDLFVRIRNSSWRKPKGIDGRVRRRFKGALPMPSIGYGSNKKTRNVLPCGFKSVVVANVSELEMLMMHNRTYAATVAHSVSSRVRRQIVERAEQLAIRVTNAAAKLRAEEDA</sequence>
<reference evidence="5 6" key="1">
    <citation type="journal article" date="2012" name="Genome Biol.">
        <title>Genome and low-iron response of an oceanic diatom adapted to chronic iron limitation.</title>
        <authorList>
            <person name="Lommer M."/>
            <person name="Specht M."/>
            <person name="Roy A.S."/>
            <person name="Kraemer L."/>
            <person name="Andreson R."/>
            <person name="Gutowska M.A."/>
            <person name="Wolf J."/>
            <person name="Bergner S.V."/>
            <person name="Schilhabel M.B."/>
            <person name="Klostermeier U.C."/>
            <person name="Beiko R.G."/>
            <person name="Rosenstiel P."/>
            <person name="Hippler M."/>
            <person name="Laroche J."/>
        </authorList>
    </citation>
    <scope>NUCLEOTIDE SEQUENCE [LARGE SCALE GENOMIC DNA]</scope>
    <source>
        <strain evidence="5 6">CCMP1005</strain>
    </source>
</reference>
<feature type="compositionally biased region" description="Polar residues" evidence="4">
    <location>
        <begin position="1"/>
        <end position="24"/>
    </location>
</feature>
<organism evidence="5 6">
    <name type="scientific">Thalassiosira oceanica</name>
    <name type="common">Marine diatom</name>
    <dbReference type="NCBI Taxonomy" id="159749"/>
    <lineage>
        <taxon>Eukaryota</taxon>
        <taxon>Sar</taxon>
        <taxon>Stramenopiles</taxon>
        <taxon>Ochrophyta</taxon>
        <taxon>Bacillariophyta</taxon>
        <taxon>Coscinodiscophyceae</taxon>
        <taxon>Thalassiosirophycidae</taxon>
        <taxon>Thalassiosirales</taxon>
        <taxon>Thalassiosiraceae</taxon>
        <taxon>Thalassiosira</taxon>
    </lineage>
</organism>
<dbReference type="OrthoDB" id="268693at2759"/>
<dbReference type="PANTHER" id="PTHR23413">
    <property type="entry name" value="60S RIBOSOMAL PROTEIN L32 AND DNA-DIRECTED RNA POLYMERASE II, SUBUNIT N"/>
    <property type="match status" value="1"/>
</dbReference>
<evidence type="ECO:0008006" key="7">
    <source>
        <dbReference type="Google" id="ProtNLM"/>
    </source>
</evidence>
<dbReference type="InterPro" id="IPR001515">
    <property type="entry name" value="Ribosomal_eL32"/>
</dbReference>
<comment type="similarity">
    <text evidence="1">Belongs to the eukaryotic ribosomal protein eL32 family.</text>
</comment>